<dbReference type="CDD" id="cd06170">
    <property type="entry name" value="LuxR_C_like"/>
    <property type="match status" value="1"/>
</dbReference>
<keyword evidence="3" id="KW-0804">Transcription</keyword>
<evidence type="ECO:0000256" key="1">
    <source>
        <dbReference type="ARBA" id="ARBA00023015"/>
    </source>
</evidence>
<dbReference type="GO" id="GO:0003677">
    <property type="term" value="F:DNA binding"/>
    <property type="evidence" value="ECO:0007669"/>
    <property type="project" value="UniProtKB-KW"/>
</dbReference>
<keyword evidence="7" id="KW-1185">Reference proteome</keyword>
<dbReference type="PANTHER" id="PTHR44688:SF16">
    <property type="entry name" value="DNA-BINDING TRANSCRIPTIONAL ACTIVATOR DEVR_DOSR"/>
    <property type="match status" value="1"/>
</dbReference>
<organism evidence="6 7">
    <name type="scientific">Paralcaligenes ureilyticus</name>
    <dbReference type="NCBI Taxonomy" id="627131"/>
    <lineage>
        <taxon>Bacteria</taxon>
        <taxon>Pseudomonadati</taxon>
        <taxon>Pseudomonadota</taxon>
        <taxon>Betaproteobacteria</taxon>
        <taxon>Burkholderiales</taxon>
        <taxon>Alcaligenaceae</taxon>
        <taxon>Paralcaligenes</taxon>
    </lineage>
</organism>
<accession>A0A4R3M287</accession>
<evidence type="ECO:0000313" key="6">
    <source>
        <dbReference type="EMBL" id="TCT07281.1"/>
    </source>
</evidence>
<evidence type="ECO:0000313" key="7">
    <source>
        <dbReference type="Proteomes" id="UP000295525"/>
    </source>
</evidence>
<feature type="compositionally biased region" description="Basic and acidic residues" evidence="4">
    <location>
        <begin position="84"/>
        <end position="104"/>
    </location>
</feature>
<dbReference type="PROSITE" id="PS50043">
    <property type="entry name" value="HTH_LUXR_2"/>
    <property type="match status" value="1"/>
</dbReference>
<protein>
    <submittedName>
        <fullName evidence="6">DNA-binding CsgD family transcriptional regulator</fullName>
    </submittedName>
</protein>
<feature type="region of interest" description="Disordered" evidence="4">
    <location>
        <begin position="70"/>
        <end position="104"/>
    </location>
</feature>
<dbReference type="SMART" id="SM00421">
    <property type="entry name" value="HTH_LUXR"/>
    <property type="match status" value="1"/>
</dbReference>
<dbReference type="PANTHER" id="PTHR44688">
    <property type="entry name" value="DNA-BINDING TRANSCRIPTIONAL ACTIVATOR DEVR_DOSR"/>
    <property type="match status" value="1"/>
</dbReference>
<comment type="caution">
    <text evidence="6">The sequence shown here is derived from an EMBL/GenBank/DDBJ whole genome shotgun (WGS) entry which is preliminary data.</text>
</comment>
<reference evidence="6 7" key="1">
    <citation type="submission" date="2019-03" db="EMBL/GenBank/DDBJ databases">
        <title>Genomic Encyclopedia of Type Strains, Phase IV (KMG-IV): sequencing the most valuable type-strain genomes for metagenomic binning, comparative biology and taxonomic classification.</title>
        <authorList>
            <person name="Goeker M."/>
        </authorList>
    </citation>
    <scope>NUCLEOTIDE SEQUENCE [LARGE SCALE GENOMIC DNA]</scope>
    <source>
        <strain evidence="6 7">DSM 24591</strain>
    </source>
</reference>
<dbReference type="Gene3D" id="1.10.10.10">
    <property type="entry name" value="Winged helix-like DNA-binding domain superfamily/Winged helix DNA-binding domain"/>
    <property type="match status" value="1"/>
</dbReference>
<evidence type="ECO:0000259" key="5">
    <source>
        <dbReference type="PROSITE" id="PS50043"/>
    </source>
</evidence>
<dbReference type="AlphaFoldDB" id="A0A4R3M287"/>
<dbReference type="InterPro" id="IPR000792">
    <property type="entry name" value="Tscrpt_reg_LuxR_C"/>
</dbReference>
<dbReference type="EMBL" id="SMAJ01000006">
    <property type="protein sequence ID" value="TCT07281.1"/>
    <property type="molecule type" value="Genomic_DNA"/>
</dbReference>
<evidence type="ECO:0000256" key="2">
    <source>
        <dbReference type="ARBA" id="ARBA00023125"/>
    </source>
</evidence>
<keyword evidence="1" id="KW-0805">Transcription regulation</keyword>
<dbReference type="GO" id="GO:0006355">
    <property type="term" value="P:regulation of DNA-templated transcription"/>
    <property type="evidence" value="ECO:0007669"/>
    <property type="project" value="InterPro"/>
</dbReference>
<dbReference type="RefSeq" id="WP_132581933.1">
    <property type="nucleotide sequence ID" value="NZ_SMAJ01000006.1"/>
</dbReference>
<dbReference type="SUPFAM" id="SSF46894">
    <property type="entry name" value="C-terminal effector domain of the bipartite response regulators"/>
    <property type="match status" value="1"/>
</dbReference>
<proteinExistence type="predicted"/>
<sequence>MNPLTTKELSCLRWAAIGKTSWEMSMILGMAERTVNFHIQNACQKLQVRGRQAAITAVLQAGWLNVATEASPKNQKTRPPPALDKARRERLPGLRPSREVAAKP</sequence>
<feature type="domain" description="HTH luxR-type" evidence="5">
    <location>
        <begin position="1"/>
        <end position="62"/>
    </location>
</feature>
<dbReference type="InterPro" id="IPR036388">
    <property type="entry name" value="WH-like_DNA-bd_sf"/>
</dbReference>
<evidence type="ECO:0000256" key="4">
    <source>
        <dbReference type="SAM" id="MobiDB-lite"/>
    </source>
</evidence>
<name>A0A4R3M287_9BURK</name>
<dbReference type="Proteomes" id="UP000295525">
    <property type="component" value="Unassembled WGS sequence"/>
</dbReference>
<gene>
    <name evidence="6" type="ORF">EDC26_1065</name>
</gene>
<dbReference type="Pfam" id="PF00196">
    <property type="entry name" value="GerE"/>
    <property type="match status" value="1"/>
</dbReference>
<dbReference type="PRINTS" id="PR00038">
    <property type="entry name" value="HTHLUXR"/>
</dbReference>
<dbReference type="InterPro" id="IPR016032">
    <property type="entry name" value="Sig_transdc_resp-reg_C-effctor"/>
</dbReference>
<keyword evidence="2 6" id="KW-0238">DNA-binding</keyword>
<evidence type="ECO:0000256" key="3">
    <source>
        <dbReference type="ARBA" id="ARBA00023163"/>
    </source>
</evidence>
<dbReference type="OrthoDB" id="9774661at2"/>